<dbReference type="Proteomes" id="UP000000263">
    <property type="component" value="Chromosome"/>
</dbReference>
<name>A7NPF9_ROSCS</name>
<feature type="domain" description="AB hydrolase-1" evidence="1">
    <location>
        <begin position="126"/>
        <end position="343"/>
    </location>
</feature>
<gene>
    <name evidence="2" type="ordered locus">Rcas_3405</name>
</gene>
<dbReference type="GO" id="GO:0016787">
    <property type="term" value="F:hydrolase activity"/>
    <property type="evidence" value="ECO:0007669"/>
    <property type="project" value="UniProtKB-KW"/>
</dbReference>
<dbReference type="AlphaFoldDB" id="A7NPF9"/>
<dbReference type="EMBL" id="CP000804">
    <property type="protein sequence ID" value="ABU59455.1"/>
    <property type="molecule type" value="Genomic_DNA"/>
</dbReference>
<reference evidence="2 3" key="1">
    <citation type="submission" date="2007-08" db="EMBL/GenBank/DDBJ databases">
        <title>Complete sequence of Roseiflexus castenholzii DSM 13941.</title>
        <authorList>
            <consortium name="US DOE Joint Genome Institute"/>
            <person name="Copeland A."/>
            <person name="Lucas S."/>
            <person name="Lapidus A."/>
            <person name="Barry K."/>
            <person name="Glavina del Rio T."/>
            <person name="Dalin E."/>
            <person name="Tice H."/>
            <person name="Pitluck S."/>
            <person name="Thompson L.S."/>
            <person name="Brettin T."/>
            <person name="Bruce D."/>
            <person name="Detter J.C."/>
            <person name="Han C."/>
            <person name="Tapia R."/>
            <person name="Schmutz J."/>
            <person name="Larimer F."/>
            <person name="Land M."/>
            <person name="Hauser L."/>
            <person name="Kyrpides N."/>
            <person name="Mikhailova N."/>
            <person name="Bryant D.A."/>
            <person name="Hanada S."/>
            <person name="Tsukatani Y."/>
            <person name="Richardson P."/>
        </authorList>
    </citation>
    <scope>NUCLEOTIDE SEQUENCE [LARGE SCALE GENOMIC DNA]</scope>
    <source>
        <strain evidence="3">DSM 13941 / HLO8</strain>
    </source>
</reference>
<evidence type="ECO:0000313" key="3">
    <source>
        <dbReference type="Proteomes" id="UP000000263"/>
    </source>
</evidence>
<dbReference type="Pfam" id="PF12697">
    <property type="entry name" value="Abhydrolase_6"/>
    <property type="match status" value="1"/>
</dbReference>
<organism evidence="2 3">
    <name type="scientific">Roseiflexus castenholzii (strain DSM 13941 / HLO8)</name>
    <dbReference type="NCBI Taxonomy" id="383372"/>
    <lineage>
        <taxon>Bacteria</taxon>
        <taxon>Bacillati</taxon>
        <taxon>Chloroflexota</taxon>
        <taxon>Chloroflexia</taxon>
        <taxon>Chloroflexales</taxon>
        <taxon>Roseiflexineae</taxon>
        <taxon>Roseiflexaceae</taxon>
        <taxon>Roseiflexus</taxon>
    </lineage>
</organism>
<dbReference type="OrthoDB" id="8444301at2"/>
<proteinExistence type="predicted"/>
<dbReference type="KEGG" id="rca:Rcas_3405"/>
<dbReference type="STRING" id="383372.Rcas_3405"/>
<accession>A7NPF9</accession>
<dbReference type="PANTHER" id="PTHR43689:SF8">
    <property type="entry name" value="ALPHA_BETA-HYDROLASES SUPERFAMILY PROTEIN"/>
    <property type="match status" value="1"/>
</dbReference>
<keyword evidence="3" id="KW-1185">Reference proteome</keyword>
<evidence type="ECO:0000259" key="1">
    <source>
        <dbReference type="Pfam" id="PF12697"/>
    </source>
</evidence>
<dbReference type="eggNOG" id="COG1073">
    <property type="taxonomic scope" value="Bacteria"/>
</dbReference>
<dbReference type="SUPFAM" id="SSF53474">
    <property type="entry name" value="alpha/beta-Hydrolases"/>
    <property type="match status" value="1"/>
</dbReference>
<sequence>MPLFLRALLLAVIVYEFLSDICEWRGLSWGHPALRPLLALLAPALHPRHVTWRQRASALALAALPALMVQAVAAGVRRRALDSRATLKPGLYDDCTVTRIDIPMPEAFMPALYVVPRAGAQTAVAVLHGSGCDKTYFAWRLTNALLRQRMAVLLVDLDGHGENPRVQRYPQMLECATEAVRWLRARHPRVGIVGISLGGCLAVRAAADGLDINALAILEAPPVLRFDHHDRLHEARMLFQPYVVDLLREASIVHLGSAVYRLVRAQRKPSIRAAISTWDLIAACDLCGSLARLTTPLLLVYGERDAIVKPAQAEEVWRAAPPGATMLLVPDASHLTLIMHPEALQHMAAWMAERLNA</sequence>
<dbReference type="InterPro" id="IPR029058">
    <property type="entry name" value="AB_hydrolase_fold"/>
</dbReference>
<keyword evidence="2" id="KW-0378">Hydrolase</keyword>
<protein>
    <submittedName>
        <fullName evidence="2">Alpha/beta hydrolase fold</fullName>
    </submittedName>
</protein>
<dbReference type="InterPro" id="IPR000073">
    <property type="entry name" value="AB_hydrolase_1"/>
</dbReference>
<dbReference type="HOGENOM" id="CLU_771351_0_0_0"/>
<evidence type="ECO:0000313" key="2">
    <source>
        <dbReference type="EMBL" id="ABU59455.1"/>
    </source>
</evidence>
<dbReference type="PANTHER" id="PTHR43689">
    <property type="entry name" value="HYDROLASE"/>
    <property type="match status" value="1"/>
</dbReference>
<dbReference type="Gene3D" id="3.40.50.1820">
    <property type="entry name" value="alpha/beta hydrolase"/>
    <property type="match status" value="1"/>
</dbReference>
<dbReference type="RefSeq" id="WP_012121879.1">
    <property type="nucleotide sequence ID" value="NC_009767.1"/>
</dbReference>